<keyword evidence="4" id="KW-1185">Reference proteome</keyword>
<dbReference type="InterPro" id="IPR006015">
    <property type="entry name" value="Universal_stress_UspA"/>
</dbReference>
<evidence type="ECO:0000256" key="1">
    <source>
        <dbReference type="ARBA" id="ARBA00008791"/>
    </source>
</evidence>
<dbReference type="RefSeq" id="WP_209532602.1">
    <property type="nucleotide sequence ID" value="NZ_JAEEGA010000024.1"/>
</dbReference>
<dbReference type="AlphaFoldDB" id="A0A940SXM2"/>
<dbReference type="InterPro" id="IPR006016">
    <property type="entry name" value="UspA"/>
</dbReference>
<dbReference type="Pfam" id="PF00582">
    <property type="entry name" value="Usp"/>
    <property type="match status" value="1"/>
</dbReference>
<feature type="domain" description="UspA" evidence="2">
    <location>
        <begin position="5"/>
        <end position="160"/>
    </location>
</feature>
<comment type="caution">
    <text evidence="3">The sequence shown here is derived from an EMBL/GenBank/DDBJ whole genome shotgun (WGS) entry which is preliminary data.</text>
</comment>
<dbReference type="PANTHER" id="PTHR46268:SF6">
    <property type="entry name" value="UNIVERSAL STRESS PROTEIN UP12"/>
    <property type="match status" value="1"/>
</dbReference>
<dbReference type="PRINTS" id="PR01438">
    <property type="entry name" value="UNVRSLSTRESS"/>
</dbReference>
<proteinExistence type="inferred from homology"/>
<dbReference type="Gene3D" id="3.40.50.620">
    <property type="entry name" value="HUPs"/>
    <property type="match status" value="1"/>
</dbReference>
<accession>A0A940SXM2</accession>
<protein>
    <submittedName>
        <fullName evidence="3">Universal stress protein</fullName>
    </submittedName>
</protein>
<evidence type="ECO:0000313" key="3">
    <source>
        <dbReference type="EMBL" id="MBP1044264.1"/>
    </source>
</evidence>
<dbReference type="PANTHER" id="PTHR46268">
    <property type="entry name" value="STRESS RESPONSE PROTEIN NHAX"/>
    <property type="match status" value="1"/>
</dbReference>
<evidence type="ECO:0000313" key="4">
    <source>
        <dbReference type="Proteomes" id="UP000674938"/>
    </source>
</evidence>
<reference evidence="3" key="1">
    <citation type="submission" date="2020-12" db="EMBL/GenBank/DDBJ databases">
        <title>Vagococcus allomyrinae sp. nov. and Enterococcus lavae sp. nov., isolated from the larvae of Allomyrina dichotoma.</title>
        <authorList>
            <person name="Lee S.D."/>
        </authorList>
    </citation>
    <scope>NUCLEOTIDE SEQUENCE</scope>
    <source>
        <strain evidence="3">BWB3-3</strain>
    </source>
</reference>
<dbReference type="InterPro" id="IPR014729">
    <property type="entry name" value="Rossmann-like_a/b/a_fold"/>
</dbReference>
<name>A0A940SXM2_9ENTE</name>
<gene>
    <name evidence="3" type="ORF">I6N95_24965</name>
</gene>
<sequence>MLTRYKNILVAIDGSKNSYLAFEQALEIALEQQEVALYILEVVDNQSQFIGPSTILSDQHSYSLDSIQLFQTVVKSEVVRVEESVNKLAEEARRRGISTVVSIVTTGNHKVEIAENIPKEKSINLIVMGATGRGKIKSAILGTTAGYVIQHATCNVLVVKE</sequence>
<dbReference type="EMBL" id="JAEEGA010000024">
    <property type="protein sequence ID" value="MBP1044264.1"/>
    <property type="molecule type" value="Genomic_DNA"/>
</dbReference>
<dbReference type="Proteomes" id="UP000674938">
    <property type="component" value="Unassembled WGS sequence"/>
</dbReference>
<comment type="similarity">
    <text evidence="1">Belongs to the universal stress protein A family.</text>
</comment>
<organism evidence="3 4">
    <name type="scientific">Vagococcus allomyrinae</name>
    <dbReference type="NCBI Taxonomy" id="2794353"/>
    <lineage>
        <taxon>Bacteria</taxon>
        <taxon>Bacillati</taxon>
        <taxon>Bacillota</taxon>
        <taxon>Bacilli</taxon>
        <taxon>Lactobacillales</taxon>
        <taxon>Enterococcaceae</taxon>
        <taxon>Vagococcus</taxon>
    </lineage>
</organism>
<dbReference type="SUPFAM" id="SSF52402">
    <property type="entry name" value="Adenine nucleotide alpha hydrolases-like"/>
    <property type="match status" value="1"/>
</dbReference>
<evidence type="ECO:0000259" key="2">
    <source>
        <dbReference type="Pfam" id="PF00582"/>
    </source>
</evidence>
<dbReference type="CDD" id="cd00293">
    <property type="entry name" value="USP-like"/>
    <property type="match status" value="1"/>
</dbReference>